<evidence type="ECO:0000313" key="10">
    <source>
        <dbReference type="Proteomes" id="UP000246352"/>
    </source>
</evidence>
<dbReference type="AlphaFoldDB" id="A0A317PJN7"/>
<dbReference type="CDD" id="cd00075">
    <property type="entry name" value="HATPase"/>
    <property type="match status" value="1"/>
</dbReference>
<evidence type="ECO:0000256" key="4">
    <source>
        <dbReference type="ARBA" id="ARBA00022679"/>
    </source>
</evidence>
<evidence type="ECO:0000259" key="8">
    <source>
        <dbReference type="PROSITE" id="PS50110"/>
    </source>
</evidence>
<feature type="modified residue" description="4-aspartylphosphate" evidence="6">
    <location>
        <position position="55"/>
    </location>
</feature>
<dbReference type="SUPFAM" id="SSF55874">
    <property type="entry name" value="ATPase domain of HSP90 chaperone/DNA topoisomerase II/histidine kinase"/>
    <property type="match status" value="1"/>
</dbReference>
<dbReference type="SUPFAM" id="SSF47384">
    <property type="entry name" value="Homodimeric domain of signal transducing histidine kinase"/>
    <property type="match status" value="1"/>
</dbReference>
<dbReference type="SUPFAM" id="SSF52172">
    <property type="entry name" value="CheY-like"/>
    <property type="match status" value="1"/>
</dbReference>
<dbReference type="InterPro" id="IPR036097">
    <property type="entry name" value="HisK_dim/P_sf"/>
</dbReference>
<dbReference type="Pfam" id="PF00512">
    <property type="entry name" value="HisKA"/>
    <property type="match status" value="1"/>
</dbReference>
<evidence type="ECO:0000256" key="1">
    <source>
        <dbReference type="ARBA" id="ARBA00000085"/>
    </source>
</evidence>
<dbReference type="GO" id="GO:0000155">
    <property type="term" value="F:phosphorelay sensor kinase activity"/>
    <property type="evidence" value="ECO:0007669"/>
    <property type="project" value="InterPro"/>
</dbReference>
<evidence type="ECO:0000256" key="2">
    <source>
        <dbReference type="ARBA" id="ARBA00012438"/>
    </source>
</evidence>
<dbReference type="InterPro" id="IPR036890">
    <property type="entry name" value="HATPase_C_sf"/>
</dbReference>
<comment type="catalytic activity">
    <reaction evidence="1">
        <text>ATP + protein L-histidine = ADP + protein N-phospho-L-histidine.</text>
        <dbReference type="EC" id="2.7.13.3"/>
    </reaction>
</comment>
<dbReference type="PROSITE" id="PS50110">
    <property type="entry name" value="RESPONSE_REGULATORY"/>
    <property type="match status" value="1"/>
</dbReference>
<dbReference type="InterPro" id="IPR004358">
    <property type="entry name" value="Sig_transdc_His_kin-like_C"/>
</dbReference>
<evidence type="ECO:0000313" key="9">
    <source>
        <dbReference type="EMBL" id="PWW00106.1"/>
    </source>
</evidence>
<dbReference type="Gene3D" id="1.10.287.130">
    <property type="match status" value="1"/>
</dbReference>
<dbReference type="InterPro" id="IPR003661">
    <property type="entry name" value="HisK_dim/P_dom"/>
</dbReference>
<dbReference type="InterPro" id="IPR001789">
    <property type="entry name" value="Sig_transdc_resp-reg_receiver"/>
</dbReference>
<keyword evidence="10" id="KW-1185">Reference proteome</keyword>
<dbReference type="SMART" id="SM00448">
    <property type="entry name" value="REC"/>
    <property type="match status" value="1"/>
</dbReference>
<sequence length="395" mass="43867">MTTPVKFLLVDDLSENLLSLEALLRRDDLTLLMARSGDEALELLLHHDVALALIDVQMPGLNGFELAELMRGNERTRRIPIIFVTAGSHSAERRFQGYEAGAVDFIQKPIEADILRSKAEVFVEIYRQRQMIAEQRDILQEQAQALQLADTRKNEFLAILVHELRNPLAALHGGMKLLFRRPDSEKAEQISGLMQEQMSHIIRLVDDLLDISRITQGKINLSKSLFDLKAAVSIALEMTRATIEEKQHTVELTAPEKPCEVWADRVRITQCVSNLLNNAAKYTPSGGRIQVSVEVLEKTYRVAVADNGLGLSPEGSKAIFRMFEQIEEHRHHAHGGLGIGLALVKQLMELHGGDVAVWSDGPGRGSVFALEIPRGSPPDHDLPPVTVLSAETLEG</sequence>
<keyword evidence="4" id="KW-0808">Transferase</keyword>
<dbReference type="CDD" id="cd00082">
    <property type="entry name" value="HisKA"/>
    <property type="match status" value="1"/>
</dbReference>
<evidence type="ECO:0000256" key="3">
    <source>
        <dbReference type="ARBA" id="ARBA00022553"/>
    </source>
</evidence>
<evidence type="ECO:0000256" key="6">
    <source>
        <dbReference type="PROSITE-ProRule" id="PRU00169"/>
    </source>
</evidence>
<dbReference type="Gene3D" id="3.40.50.2300">
    <property type="match status" value="1"/>
</dbReference>
<dbReference type="Pfam" id="PF02518">
    <property type="entry name" value="HATPase_c"/>
    <property type="match status" value="1"/>
</dbReference>
<dbReference type="PRINTS" id="PR00344">
    <property type="entry name" value="BCTRLSENSOR"/>
</dbReference>
<gene>
    <name evidence="9" type="ORF">DFR52_103308</name>
</gene>
<dbReference type="Pfam" id="PF00072">
    <property type="entry name" value="Response_reg"/>
    <property type="match status" value="1"/>
</dbReference>
<name>A0A317PJN7_9HYPH</name>
<keyword evidence="5" id="KW-0418">Kinase</keyword>
<dbReference type="EMBL" id="QGTR01000003">
    <property type="protein sequence ID" value="PWW00106.1"/>
    <property type="molecule type" value="Genomic_DNA"/>
</dbReference>
<proteinExistence type="predicted"/>
<keyword evidence="3 6" id="KW-0597">Phosphoprotein</keyword>
<accession>A0A317PJN7</accession>
<organism evidence="9 10">
    <name type="scientific">Hoeflea marina</name>
    <dbReference type="NCBI Taxonomy" id="274592"/>
    <lineage>
        <taxon>Bacteria</taxon>
        <taxon>Pseudomonadati</taxon>
        <taxon>Pseudomonadota</taxon>
        <taxon>Alphaproteobacteria</taxon>
        <taxon>Hyphomicrobiales</taxon>
        <taxon>Rhizobiaceae</taxon>
        <taxon>Hoeflea</taxon>
    </lineage>
</organism>
<dbReference type="InterPro" id="IPR005467">
    <property type="entry name" value="His_kinase_dom"/>
</dbReference>
<dbReference type="FunFam" id="3.30.565.10:FF:000006">
    <property type="entry name" value="Sensor histidine kinase WalK"/>
    <property type="match status" value="1"/>
</dbReference>
<dbReference type="RefSeq" id="WP_110032359.1">
    <property type="nucleotide sequence ID" value="NZ_QGTR01000003.1"/>
</dbReference>
<feature type="domain" description="Histidine kinase" evidence="7">
    <location>
        <begin position="159"/>
        <end position="376"/>
    </location>
</feature>
<reference evidence="9 10" key="1">
    <citation type="submission" date="2018-05" db="EMBL/GenBank/DDBJ databases">
        <title>Genomic Encyclopedia of Type Strains, Phase IV (KMG-IV): sequencing the most valuable type-strain genomes for metagenomic binning, comparative biology and taxonomic classification.</title>
        <authorList>
            <person name="Goeker M."/>
        </authorList>
    </citation>
    <scope>NUCLEOTIDE SEQUENCE [LARGE SCALE GENOMIC DNA]</scope>
    <source>
        <strain evidence="9 10">DSM 16791</strain>
    </source>
</reference>
<dbReference type="PANTHER" id="PTHR43547">
    <property type="entry name" value="TWO-COMPONENT HISTIDINE KINASE"/>
    <property type="match status" value="1"/>
</dbReference>
<comment type="caution">
    <text evidence="9">The sequence shown here is derived from an EMBL/GenBank/DDBJ whole genome shotgun (WGS) entry which is preliminary data.</text>
</comment>
<dbReference type="Proteomes" id="UP000246352">
    <property type="component" value="Unassembled WGS sequence"/>
</dbReference>
<evidence type="ECO:0000256" key="5">
    <source>
        <dbReference type="ARBA" id="ARBA00022777"/>
    </source>
</evidence>
<feature type="domain" description="Response regulatory" evidence="8">
    <location>
        <begin position="6"/>
        <end position="123"/>
    </location>
</feature>
<evidence type="ECO:0000259" key="7">
    <source>
        <dbReference type="PROSITE" id="PS50109"/>
    </source>
</evidence>
<dbReference type="OrthoDB" id="9813151at2"/>
<dbReference type="SMART" id="SM00388">
    <property type="entry name" value="HisKA"/>
    <property type="match status" value="1"/>
</dbReference>
<dbReference type="SMART" id="SM00387">
    <property type="entry name" value="HATPase_c"/>
    <property type="match status" value="1"/>
</dbReference>
<dbReference type="InterPro" id="IPR011006">
    <property type="entry name" value="CheY-like_superfamily"/>
</dbReference>
<dbReference type="EC" id="2.7.13.3" evidence="2"/>
<dbReference type="PROSITE" id="PS50109">
    <property type="entry name" value="HIS_KIN"/>
    <property type="match status" value="1"/>
</dbReference>
<dbReference type="PANTHER" id="PTHR43547:SF2">
    <property type="entry name" value="HYBRID SIGNAL TRANSDUCTION HISTIDINE KINASE C"/>
    <property type="match status" value="1"/>
</dbReference>
<dbReference type="InterPro" id="IPR003594">
    <property type="entry name" value="HATPase_dom"/>
</dbReference>
<protein>
    <recommendedName>
        <fullName evidence="2">histidine kinase</fullName>
        <ecNumber evidence="2">2.7.13.3</ecNumber>
    </recommendedName>
</protein>
<dbReference type="Gene3D" id="3.30.565.10">
    <property type="entry name" value="Histidine kinase-like ATPase, C-terminal domain"/>
    <property type="match status" value="1"/>
</dbReference>